<dbReference type="Pfam" id="PF04365">
    <property type="entry name" value="BrnT_toxin"/>
    <property type="match status" value="1"/>
</dbReference>
<dbReference type="AlphaFoldDB" id="A0A212LDG7"/>
<dbReference type="RefSeq" id="WP_288195970.1">
    <property type="nucleotide sequence ID" value="NZ_LT608334.1"/>
</dbReference>
<name>A0A212LDG7_9HYPH</name>
<accession>A0A212LDG7</accession>
<gene>
    <name evidence="1" type="ORF">KL86PLE_30059</name>
</gene>
<dbReference type="EMBL" id="FMJD01000007">
    <property type="protein sequence ID" value="SCM75612.1"/>
    <property type="molecule type" value="Genomic_DNA"/>
</dbReference>
<sequence length="84" mass="9403">MVITWDEPKRLTNIAKHGLDFADLAIEFFADAVVVPGYEDRFVAIGEFRGETIIAVVFRPLGSEALSVISMRPASRRERSMVYG</sequence>
<reference evidence="1" key="1">
    <citation type="submission" date="2016-08" db="EMBL/GenBank/DDBJ databases">
        <authorList>
            <person name="Seilhamer J.J."/>
        </authorList>
    </citation>
    <scope>NUCLEOTIDE SEQUENCE</scope>
    <source>
        <strain evidence="1">86</strain>
    </source>
</reference>
<dbReference type="Gene3D" id="3.10.450.530">
    <property type="entry name" value="Ribonuclease toxin, BrnT, of type II toxin-antitoxin system"/>
    <property type="match status" value="1"/>
</dbReference>
<dbReference type="InterPro" id="IPR007460">
    <property type="entry name" value="BrnT_toxin"/>
</dbReference>
<proteinExistence type="predicted"/>
<evidence type="ECO:0008006" key="2">
    <source>
        <dbReference type="Google" id="ProtNLM"/>
    </source>
</evidence>
<organism evidence="1">
    <name type="scientific">uncultured Pleomorphomonas sp</name>
    <dbReference type="NCBI Taxonomy" id="442121"/>
    <lineage>
        <taxon>Bacteria</taxon>
        <taxon>Pseudomonadati</taxon>
        <taxon>Pseudomonadota</taxon>
        <taxon>Alphaproteobacteria</taxon>
        <taxon>Hyphomicrobiales</taxon>
        <taxon>Pleomorphomonadaceae</taxon>
        <taxon>Pleomorphomonas</taxon>
        <taxon>environmental samples</taxon>
    </lineage>
</organism>
<evidence type="ECO:0000313" key="1">
    <source>
        <dbReference type="EMBL" id="SCM75612.1"/>
    </source>
</evidence>
<protein>
    <recommendedName>
        <fullName evidence="2">BrnT family toxin</fullName>
    </recommendedName>
</protein>
<dbReference type="InterPro" id="IPR038573">
    <property type="entry name" value="BrnT_sf"/>
</dbReference>